<dbReference type="Proteomes" id="UP000828048">
    <property type="component" value="Chromosome 5"/>
</dbReference>
<reference evidence="1 2" key="1">
    <citation type="journal article" date="2021" name="Hortic Res">
        <title>High-quality reference genome and annotation aids understanding of berry development for evergreen blueberry (Vaccinium darrowii).</title>
        <authorList>
            <person name="Yu J."/>
            <person name="Hulse-Kemp A.M."/>
            <person name="Babiker E."/>
            <person name="Staton M."/>
        </authorList>
    </citation>
    <scope>NUCLEOTIDE SEQUENCE [LARGE SCALE GENOMIC DNA]</scope>
    <source>
        <strain evidence="2">cv. NJ 8807/NJ 8810</strain>
        <tissue evidence="1">Young leaf</tissue>
    </source>
</reference>
<protein>
    <submittedName>
        <fullName evidence="1">Uncharacterized protein</fullName>
    </submittedName>
</protein>
<sequence length="928" mass="104972">MVSTFVTGTKNTEGKFGVKLKAIERPEVDDVHPLGEKSITVEGVTSGKEIESNDGGFDATLKKDAGGAISKKRSNDDFKKVSGQPSSKKRSKPEQVKIGKSIKKPRKSEETSETPFRSSLGGIVTLVKDLKLRNCHAEVLKRTPFWGIFEAIMEDKFTIPQCRKSDKLIIEIIETYDPTKDKFRLGKTYMEVTRADMERVFGIRCGDEFVSLRAGCKESIKFVARRGITETKWTTTSVKLLLEQYVKSDDQDYVEDVARLLCLFLCHTFLFPTGTTVKWVHLQRVEELDRMGQYDWTGAIVKDLMTSVRKHHREPRKVTGCVVGLLYWLAEHTNIAEALHPEHPIGIVKWSLPTLASKFRKVWLKDLKKNQVVQVLVDVPGMRESTEPEIKEVVEDICRSGDVREPTKSDKPCPDDALHCNEEMPSPSNGKVNTEGCESDSSEHLDEIPSGDDGYIGLGCNDEGSTQKSPAANEDARTFMDLRAYIASLEREMKERNETHAMEISMVKKEMEERAESHVEEVKQKDEVIAAMNEKILSLLAEKDQMFDELAENIVHEVTQSAEPMTKDKQRSLVTHLKGKHRRGTEKEEFVYPDKRNRPDPVKFDGVSSKEVINADTYVGKPASKPEEIKGLKKNLVHRLMSSDDKDTIDRIWKEVTCGTRIWCGTIVGCSVYVEDLRSLIIETALNGNVIDAYAEVLLMEQKTRVSELPKQRGDGVDTQGGASLTSYALSSGFLKLIAGRTHEERQSILGNMMRNTSTYRYLLFPIHNNFHWTLLVLDTDEGTWRFYNSLRPRTGVDHHLESAKILKIALDNYFKGNLGGLFCTQDCQPIQQEETPQQVAGSLDCGVIVCYIIRQFFRNEIVETKLPKLECRKLRADIIHAFINDEANSWKPEHNLEDVGHESNQKTEQAVGVVEAGKKQAAKRKRK</sequence>
<proteinExistence type="predicted"/>
<evidence type="ECO:0000313" key="1">
    <source>
        <dbReference type="EMBL" id="KAH7847910.1"/>
    </source>
</evidence>
<comment type="caution">
    <text evidence="1">The sequence shown here is derived from an EMBL/GenBank/DDBJ whole genome shotgun (WGS) entry which is preliminary data.</text>
</comment>
<gene>
    <name evidence="1" type="ORF">Vadar_031525</name>
</gene>
<keyword evidence="2" id="KW-1185">Reference proteome</keyword>
<evidence type="ECO:0000313" key="2">
    <source>
        <dbReference type="Proteomes" id="UP000828048"/>
    </source>
</evidence>
<name>A0ACB7Y4F7_9ERIC</name>
<dbReference type="EMBL" id="CM037155">
    <property type="protein sequence ID" value="KAH7847910.1"/>
    <property type="molecule type" value="Genomic_DNA"/>
</dbReference>
<accession>A0ACB7Y4F7</accession>
<organism evidence="1 2">
    <name type="scientific">Vaccinium darrowii</name>
    <dbReference type="NCBI Taxonomy" id="229202"/>
    <lineage>
        <taxon>Eukaryota</taxon>
        <taxon>Viridiplantae</taxon>
        <taxon>Streptophyta</taxon>
        <taxon>Embryophyta</taxon>
        <taxon>Tracheophyta</taxon>
        <taxon>Spermatophyta</taxon>
        <taxon>Magnoliopsida</taxon>
        <taxon>eudicotyledons</taxon>
        <taxon>Gunneridae</taxon>
        <taxon>Pentapetalae</taxon>
        <taxon>asterids</taxon>
        <taxon>Ericales</taxon>
        <taxon>Ericaceae</taxon>
        <taxon>Vaccinioideae</taxon>
        <taxon>Vaccinieae</taxon>
        <taxon>Vaccinium</taxon>
    </lineage>
</organism>